<evidence type="ECO:0000313" key="1">
    <source>
        <dbReference type="EMBL" id="VAW31997.1"/>
    </source>
</evidence>
<sequence length="68" mass="7801">MENLPSVEITPDNQQEQELSFDQQVELASKLFKAVNGRNDFIKRQGGFDTFAEVGQYIEGIRDAYDQM</sequence>
<organism evidence="1">
    <name type="scientific">hydrothermal vent metagenome</name>
    <dbReference type="NCBI Taxonomy" id="652676"/>
    <lineage>
        <taxon>unclassified sequences</taxon>
        <taxon>metagenomes</taxon>
        <taxon>ecological metagenomes</taxon>
    </lineage>
</organism>
<dbReference type="AlphaFoldDB" id="A0A3B0V2B5"/>
<proteinExistence type="predicted"/>
<accession>A0A3B0V2B5</accession>
<gene>
    <name evidence="1" type="ORF">MNBD_CPR01-82</name>
</gene>
<protein>
    <submittedName>
        <fullName evidence="1">Uncharacterized protein</fullName>
    </submittedName>
</protein>
<reference evidence="1" key="1">
    <citation type="submission" date="2018-06" db="EMBL/GenBank/DDBJ databases">
        <authorList>
            <person name="Zhirakovskaya E."/>
        </authorList>
    </citation>
    <scope>NUCLEOTIDE SEQUENCE</scope>
</reference>
<feature type="non-terminal residue" evidence="1">
    <location>
        <position position="68"/>
    </location>
</feature>
<name>A0A3B0V2B5_9ZZZZ</name>
<dbReference type="EMBL" id="UOEV01000013">
    <property type="protein sequence ID" value="VAW31997.1"/>
    <property type="molecule type" value="Genomic_DNA"/>
</dbReference>